<feature type="compositionally biased region" description="Polar residues" evidence="1">
    <location>
        <begin position="101"/>
        <end position="121"/>
    </location>
</feature>
<evidence type="ECO:0000313" key="3">
    <source>
        <dbReference type="Proteomes" id="UP001141552"/>
    </source>
</evidence>
<reference evidence="2" key="2">
    <citation type="journal article" date="2023" name="Plants (Basel)">
        <title>Annotation of the Turnera subulata (Passifloraceae) Draft Genome Reveals the S-Locus Evolved after the Divergence of Turneroideae from Passifloroideae in a Stepwise Manner.</title>
        <authorList>
            <person name="Henning P.M."/>
            <person name="Roalson E.H."/>
            <person name="Mir W."/>
            <person name="McCubbin A.G."/>
            <person name="Shore J.S."/>
        </authorList>
    </citation>
    <scope>NUCLEOTIDE SEQUENCE</scope>
    <source>
        <strain evidence="2">F60SS</strain>
    </source>
</reference>
<feature type="region of interest" description="Disordered" evidence="1">
    <location>
        <begin position="73"/>
        <end position="148"/>
    </location>
</feature>
<dbReference type="EMBL" id="JAKUCV010002516">
    <property type="protein sequence ID" value="KAJ4842322.1"/>
    <property type="molecule type" value="Genomic_DNA"/>
</dbReference>
<evidence type="ECO:0000313" key="2">
    <source>
        <dbReference type="EMBL" id="KAJ4842322.1"/>
    </source>
</evidence>
<dbReference type="PANTHER" id="PTHR34130">
    <property type="entry name" value="OS08G0243800 PROTEIN"/>
    <property type="match status" value="1"/>
</dbReference>
<gene>
    <name evidence="2" type="ORF">Tsubulata_049256</name>
</gene>
<keyword evidence="3" id="KW-1185">Reference proteome</keyword>
<sequence>ETLSLSDLAFESNSSDDWDDHEYFFKEDEVLSVKRDSFEFSSGEFSISSSSPDNILFCGKLIPNRGAAAALAEKAVPGKKRDGLRSISLVTSRTSSSSSSMHNNRQQKSYKSSKSLPNNTEEGYATGRKANLDSQYDSPGRKSGIWRPQMKSSKRYLFAFGVGGYPAEMKLSDMKSRQRKGTSPARMFPSPDPVEHGIVRSSGSNMGNRVLGWRKSSNNK</sequence>
<feature type="region of interest" description="Disordered" evidence="1">
    <location>
        <begin position="173"/>
        <end position="220"/>
    </location>
</feature>
<accession>A0A9Q0G330</accession>
<feature type="compositionally biased region" description="Low complexity" evidence="1">
    <location>
        <begin position="85"/>
        <end position="100"/>
    </location>
</feature>
<dbReference type="Proteomes" id="UP001141552">
    <property type="component" value="Unassembled WGS sequence"/>
</dbReference>
<reference evidence="2" key="1">
    <citation type="submission" date="2022-02" db="EMBL/GenBank/DDBJ databases">
        <authorList>
            <person name="Henning P.M."/>
            <person name="McCubbin A.G."/>
            <person name="Shore J.S."/>
        </authorList>
    </citation>
    <scope>NUCLEOTIDE SEQUENCE</scope>
    <source>
        <strain evidence="2">F60SS</strain>
        <tissue evidence="2">Leaves</tissue>
    </source>
</reference>
<protein>
    <submittedName>
        <fullName evidence="2">Uncharacterized protein</fullName>
    </submittedName>
</protein>
<feature type="non-terminal residue" evidence="2">
    <location>
        <position position="220"/>
    </location>
</feature>
<evidence type="ECO:0000256" key="1">
    <source>
        <dbReference type="SAM" id="MobiDB-lite"/>
    </source>
</evidence>
<feature type="non-terminal residue" evidence="2">
    <location>
        <position position="1"/>
    </location>
</feature>
<dbReference type="AlphaFoldDB" id="A0A9Q0G330"/>
<comment type="caution">
    <text evidence="2">The sequence shown here is derived from an EMBL/GenBank/DDBJ whole genome shotgun (WGS) entry which is preliminary data.</text>
</comment>
<name>A0A9Q0G330_9ROSI</name>
<proteinExistence type="predicted"/>
<organism evidence="2 3">
    <name type="scientific">Turnera subulata</name>
    <dbReference type="NCBI Taxonomy" id="218843"/>
    <lineage>
        <taxon>Eukaryota</taxon>
        <taxon>Viridiplantae</taxon>
        <taxon>Streptophyta</taxon>
        <taxon>Embryophyta</taxon>
        <taxon>Tracheophyta</taxon>
        <taxon>Spermatophyta</taxon>
        <taxon>Magnoliopsida</taxon>
        <taxon>eudicotyledons</taxon>
        <taxon>Gunneridae</taxon>
        <taxon>Pentapetalae</taxon>
        <taxon>rosids</taxon>
        <taxon>fabids</taxon>
        <taxon>Malpighiales</taxon>
        <taxon>Passifloraceae</taxon>
        <taxon>Turnera</taxon>
    </lineage>
</organism>
<dbReference type="PANTHER" id="PTHR34130:SF5">
    <property type="entry name" value="OS08G0243800 PROTEIN"/>
    <property type="match status" value="1"/>
</dbReference>
<dbReference type="OrthoDB" id="1576948at2759"/>